<reference evidence="1" key="2">
    <citation type="journal article" date="2024" name="Plant">
        <title>Genomic evolution and insights into agronomic trait innovations of Sesamum species.</title>
        <authorList>
            <person name="Miao H."/>
            <person name="Wang L."/>
            <person name="Qu L."/>
            <person name="Liu H."/>
            <person name="Sun Y."/>
            <person name="Le M."/>
            <person name="Wang Q."/>
            <person name="Wei S."/>
            <person name="Zheng Y."/>
            <person name="Lin W."/>
            <person name="Duan Y."/>
            <person name="Cao H."/>
            <person name="Xiong S."/>
            <person name="Wang X."/>
            <person name="Wei L."/>
            <person name="Li C."/>
            <person name="Ma Q."/>
            <person name="Ju M."/>
            <person name="Zhao R."/>
            <person name="Li G."/>
            <person name="Mu C."/>
            <person name="Tian Q."/>
            <person name="Mei H."/>
            <person name="Zhang T."/>
            <person name="Gao T."/>
            <person name="Zhang H."/>
        </authorList>
    </citation>
    <scope>NUCLEOTIDE SEQUENCE</scope>
    <source>
        <strain evidence="1">G02</strain>
    </source>
</reference>
<dbReference type="EMBL" id="JACGWJ010000007">
    <property type="protein sequence ID" value="KAL0408358.1"/>
    <property type="molecule type" value="Genomic_DNA"/>
</dbReference>
<dbReference type="InterPro" id="IPR021109">
    <property type="entry name" value="Peptidase_aspartic_dom_sf"/>
</dbReference>
<protein>
    <submittedName>
        <fullName evidence="1">Uncharacterized protein</fullName>
    </submittedName>
</protein>
<proteinExistence type="predicted"/>
<name>A0AAW2TTN0_SESRA</name>
<evidence type="ECO:0000313" key="1">
    <source>
        <dbReference type="EMBL" id="KAL0408358.1"/>
    </source>
</evidence>
<organism evidence="1">
    <name type="scientific">Sesamum radiatum</name>
    <name type="common">Black benniseed</name>
    <dbReference type="NCBI Taxonomy" id="300843"/>
    <lineage>
        <taxon>Eukaryota</taxon>
        <taxon>Viridiplantae</taxon>
        <taxon>Streptophyta</taxon>
        <taxon>Embryophyta</taxon>
        <taxon>Tracheophyta</taxon>
        <taxon>Spermatophyta</taxon>
        <taxon>Magnoliopsida</taxon>
        <taxon>eudicotyledons</taxon>
        <taxon>Gunneridae</taxon>
        <taxon>Pentapetalae</taxon>
        <taxon>asterids</taxon>
        <taxon>lamiids</taxon>
        <taxon>Lamiales</taxon>
        <taxon>Pedaliaceae</taxon>
        <taxon>Sesamum</taxon>
    </lineage>
</organism>
<dbReference type="AlphaFoldDB" id="A0AAW2TTN0"/>
<sequence>MKKDCYLCNSDHRMRDYPKRGKLNALVAEADDDDEGGSSRGVACVDLKVGLWTGKCNLRVVPLDDFDVILGMDFMLLAHAMVMPYLSGLFIVDANCTSFVQGTYLQDFVRSMDKNDTLISALQVKNGLRHGEQTYLAALIEIKPDVVQEVPNEMTELLEEFKDVFPPELTQKLPPRWTLIMQSDWNLGKHGGEPS</sequence>
<gene>
    <name evidence="1" type="ORF">Sradi_1770200</name>
</gene>
<accession>A0AAW2TTN0</accession>
<comment type="caution">
    <text evidence="1">The sequence shown here is derived from an EMBL/GenBank/DDBJ whole genome shotgun (WGS) entry which is preliminary data.</text>
</comment>
<reference evidence="1" key="1">
    <citation type="submission" date="2020-06" db="EMBL/GenBank/DDBJ databases">
        <authorList>
            <person name="Li T."/>
            <person name="Hu X."/>
            <person name="Zhang T."/>
            <person name="Song X."/>
            <person name="Zhang H."/>
            <person name="Dai N."/>
            <person name="Sheng W."/>
            <person name="Hou X."/>
            <person name="Wei L."/>
        </authorList>
    </citation>
    <scope>NUCLEOTIDE SEQUENCE</scope>
    <source>
        <strain evidence="1">G02</strain>
        <tissue evidence="1">Leaf</tissue>
    </source>
</reference>
<dbReference type="Gene3D" id="2.40.70.10">
    <property type="entry name" value="Acid Proteases"/>
    <property type="match status" value="1"/>
</dbReference>